<gene>
    <name evidence="7" type="ORF">FD09_GL002164</name>
</gene>
<keyword evidence="3" id="KW-0520">NAD</keyword>
<evidence type="ECO:0000259" key="6">
    <source>
        <dbReference type="Pfam" id="PF02826"/>
    </source>
</evidence>
<evidence type="ECO:0000259" key="5">
    <source>
        <dbReference type="Pfam" id="PF00389"/>
    </source>
</evidence>
<dbReference type="PANTHER" id="PTHR43333">
    <property type="entry name" value="2-HACID_DH_C DOMAIN-CONTAINING PROTEIN"/>
    <property type="match status" value="1"/>
</dbReference>
<keyword evidence="2 4" id="KW-0560">Oxidoreductase</keyword>
<proteinExistence type="inferred from homology"/>
<dbReference type="SUPFAM" id="SSF52283">
    <property type="entry name" value="Formate/glycerate dehydrogenase catalytic domain-like"/>
    <property type="match status" value="1"/>
</dbReference>
<dbReference type="SUPFAM" id="SSF51735">
    <property type="entry name" value="NAD(P)-binding Rossmann-fold domains"/>
    <property type="match status" value="1"/>
</dbReference>
<sequence>MGLSDAAVEELTAIGTQIVHRSDLKNDNLAGITAIFGWQRDLAPALATANDLRFIQSYSAGVDYFPLDVLRAKHIMLANTSGIHAIPIAESTVGYILAFARGIFASSKKTPTNFWDQQGVRSNMFTLTNKTAVIFGTGHIGQKIAEALAAFGVTVLGISHHGRPVAPFAEVGTDQQSAEFAHRADFIINIMPLTPATKGFFNQSFFATLTRQPFFINVGRGPSVVTADLVAALKNGKLRGAALDVYEQEPLPANSPLWDLPNVLMTPHVSGNFAEMNDAASEIFTNNVQQFLQDETLAQNEVDLSQGY</sequence>
<evidence type="ECO:0000256" key="3">
    <source>
        <dbReference type="ARBA" id="ARBA00023027"/>
    </source>
</evidence>
<dbReference type="InterPro" id="IPR006139">
    <property type="entry name" value="D-isomer_2_OHA_DH_cat_dom"/>
</dbReference>
<evidence type="ECO:0000256" key="4">
    <source>
        <dbReference type="RuleBase" id="RU003719"/>
    </source>
</evidence>
<dbReference type="EMBL" id="AZEC01000004">
    <property type="protein sequence ID" value="KRL13336.1"/>
    <property type="molecule type" value="Genomic_DNA"/>
</dbReference>
<dbReference type="AlphaFoldDB" id="A0A0R1NA90"/>
<protein>
    <submittedName>
        <fullName evidence="7">Glyoxylate reductase (NADP(+))</fullName>
    </submittedName>
</protein>
<comment type="caution">
    <text evidence="7">The sequence shown here is derived from an EMBL/GenBank/DDBJ whole genome shotgun (WGS) entry which is preliminary data.</text>
</comment>
<accession>A0A0R1NA90</accession>
<name>A0A0R1NA90_9LACO</name>
<comment type="similarity">
    <text evidence="1 4">Belongs to the D-isomer specific 2-hydroxyacid dehydrogenase family.</text>
</comment>
<evidence type="ECO:0000313" key="8">
    <source>
        <dbReference type="Proteomes" id="UP000051330"/>
    </source>
</evidence>
<dbReference type="Pfam" id="PF02826">
    <property type="entry name" value="2-Hacid_dh_C"/>
    <property type="match status" value="1"/>
</dbReference>
<keyword evidence="8" id="KW-1185">Reference proteome</keyword>
<evidence type="ECO:0000256" key="1">
    <source>
        <dbReference type="ARBA" id="ARBA00005854"/>
    </source>
</evidence>
<feature type="domain" description="D-isomer specific 2-hydroxyacid dehydrogenase NAD-binding" evidence="6">
    <location>
        <begin position="94"/>
        <end position="270"/>
    </location>
</feature>
<dbReference type="GO" id="GO:0051287">
    <property type="term" value="F:NAD binding"/>
    <property type="evidence" value="ECO:0007669"/>
    <property type="project" value="InterPro"/>
</dbReference>
<feature type="domain" description="D-isomer specific 2-hydroxyacid dehydrogenase catalytic" evidence="5">
    <location>
        <begin position="27"/>
        <end position="298"/>
    </location>
</feature>
<dbReference type="PANTHER" id="PTHR43333:SF1">
    <property type="entry name" value="D-ISOMER SPECIFIC 2-HYDROXYACID DEHYDROGENASE NAD-BINDING DOMAIN-CONTAINING PROTEIN"/>
    <property type="match status" value="1"/>
</dbReference>
<evidence type="ECO:0000256" key="2">
    <source>
        <dbReference type="ARBA" id="ARBA00023002"/>
    </source>
</evidence>
<reference evidence="7 8" key="1">
    <citation type="journal article" date="2015" name="Genome Announc.">
        <title>Expanding the biotechnology potential of lactobacilli through comparative genomics of 213 strains and associated genera.</title>
        <authorList>
            <person name="Sun Z."/>
            <person name="Harris H.M."/>
            <person name="McCann A."/>
            <person name="Guo C."/>
            <person name="Argimon S."/>
            <person name="Zhang W."/>
            <person name="Yang X."/>
            <person name="Jeffery I.B."/>
            <person name="Cooney J.C."/>
            <person name="Kagawa T.F."/>
            <person name="Liu W."/>
            <person name="Song Y."/>
            <person name="Salvetti E."/>
            <person name="Wrobel A."/>
            <person name="Rasinkangas P."/>
            <person name="Parkhill J."/>
            <person name="Rea M.C."/>
            <person name="O'Sullivan O."/>
            <person name="Ritari J."/>
            <person name="Douillard F.P."/>
            <person name="Paul Ross R."/>
            <person name="Yang R."/>
            <person name="Briner A.E."/>
            <person name="Felis G.E."/>
            <person name="de Vos W.M."/>
            <person name="Barrangou R."/>
            <person name="Klaenhammer T.R."/>
            <person name="Caufield P.W."/>
            <person name="Cui Y."/>
            <person name="Zhang H."/>
            <person name="O'Toole P.W."/>
        </authorList>
    </citation>
    <scope>NUCLEOTIDE SEQUENCE [LARGE SCALE GENOMIC DNA]</scope>
    <source>
        <strain evidence="7 8">DSM 12744</strain>
    </source>
</reference>
<dbReference type="Pfam" id="PF00389">
    <property type="entry name" value="2-Hacid_dh"/>
    <property type="match status" value="1"/>
</dbReference>
<dbReference type="GO" id="GO:0016616">
    <property type="term" value="F:oxidoreductase activity, acting on the CH-OH group of donors, NAD or NADP as acceptor"/>
    <property type="evidence" value="ECO:0007669"/>
    <property type="project" value="InterPro"/>
</dbReference>
<dbReference type="Proteomes" id="UP000051330">
    <property type="component" value="Unassembled WGS sequence"/>
</dbReference>
<dbReference type="InterPro" id="IPR036291">
    <property type="entry name" value="NAD(P)-bd_dom_sf"/>
</dbReference>
<organism evidence="7 8">
    <name type="scientific">Schleiferilactobacillus perolens DSM 12744</name>
    <dbReference type="NCBI Taxonomy" id="1423792"/>
    <lineage>
        <taxon>Bacteria</taxon>
        <taxon>Bacillati</taxon>
        <taxon>Bacillota</taxon>
        <taxon>Bacilli</taxon>
        <taxon>Lactobacillales</taxon>
        <taxon>Lactobacillaceae</taxon>
        <taxon>Schleiferilactobacillus</taxon>
    </lineage>
</organism>
<dbReference type="PATRIC" id="fig|1423792.3.peg.2206"/>
<dbReference type="InterPro" id="IPR006140">
    <property type="entry name" value="D-isomer_DH_NAD-bd"/>
</dbReference>
<dbReference type="STRING" id="1423792.FD09_GL002164"/>
<dbReference type="Gene3D" id="3.40.50.720">
    <property type="entry name" value="NAD(P)-binding Rossmann-like Domain"/>
    <property type="match status" value="2"/>
</dbReference>
<evidence type="ECO:0000313" key="7">
    <source>
        <dbReference type="EMBL" id="KRL13336.1"/>
    </source>
</evidence>